<dbReference type="InterPro" id="IPR052035">
    <property type="entry name" value="ZnF_BED_domain_contain"/>
</dbReference>
<dbReference type="Proteomes" id="UP000830375">
    <property type="component" value="Unassembled WGS sequence"/>
</dbReference>
<dbReference type="PANTHER" id="PTHR46481:SF10">
    <property type="entry name" value="ZINC FINGER BED DOMAIN-CONTAINING PROTEIN 39"/>
    <property type="match status" value="1"/>
</dbReference>
<comment type="caution">
    <text evidence="8">The sequence shown here is derived from an EMBL/GenBank/DDBJ whole genome shotgun (WGS) entry which is preliminary data.</text>
</comment>
<dbReference type="Pfam" id="PF05699">
    <property type="entry name" value="Dimer_Tnp_hAT"/>
    <property type="match status" value="2"/>
</dbReference>
<dbReference type="PANTHER" id="PTHR46481">
    <property type="entry name" value="ZINC FINGER BED DOMAIN-CONTAINING PROTEIN 4"/>
    <property type="match status" value="1"/>
</dbReference>
<keyword evidence="9" id="KW-1185">Reference proteome</keyword>
<feature type="region of interest" description="Disordered" evidence="6">
    <location>
        <begin position="453"/>
        <end position="487"/>
    </location>
</feature>
<feature type="compositionally biased region" description="Basic residues" evidence="6">
    <location>
        <begin position="460"/>
        <end position="470"/>
    </location>
</feature>
<comment type="subcellular location">
    <subcellularLocation>
        <location evidence="1">Nucleus</location>
    </subcellularLocation>
</comment>
<dbReference type="InterPro" id="IPR008906">
    <property type="entry name" value="HATC_C_dom"/>
</dbReference>
<keyword evidence="5" id="KW-0539">Nucleus</keyword>
<evidence type="ECO:0000256" key="3">
    <source>
        <dbReference type="ARBA" id="ARBA00022771"/>
    </source>
</evidence>
<dbReference type="GO" id="GO:0016874">
    <property type="term" value="F:ligase activity"/>
    <property type="evidence" value="ECO:0007669"/>
    <property type="project" value="UniProtKB-KW"/>
</dbReference>
<name>A0ABQ8M5X0_LABRO</name>
<evidence type="ECO:0000256" key="4">
    <source>
        <dbReference type="ARBA" id="ARBA00022833"/>
    </source>
</evidence>
<evidence type="ECO:0000259" key="7">
    <source>
        <dbReference type="Pfam" id="PF05699"/>
    </source>
</evidence>
<reference evidence="8 9" key="1">
    <citation type="submission" date="2022-01" db="EMBL/GenBank/DDBJ databases">
        <title>A high-quality chromosome-level genome assembly of rohu carp, Labeo rohita.</title>
        <authorList>
            <person name="Arick M.A. II"/>
            <person name="Hsu C.-Y."/>
            <person name="Magbanua Z."/>
            <person name="Pechanova O."/>
            <person name="Grover C."/>
            <person name="Miller E."/>
            <person name="Thrash A."/>
            <person name="Ezzel L."/>
            <person name="Alam S."/>
            <person name="Benzie J."/>
            <person name="Hamilton M."/>
            <person name="Karsi A."/>
            <person name="Lawrence M.L."/>
            <person name="Peterson D.G."/>
        </authorList>
    </citation>
    <scope>NUCLEOTIDE SEQUENCE [LARGE SCALE GENOMIC DNA]</scope>
    <source>
        <strain evidence="9">BAU-BD-2019</strain>
        <tissue evidence="8">Blood</tissue>
    </source>
</reference>
<sequence length="948" mass="109861">MPIPFKRMYGRQSHLESDGHLSASWIRNELQNLYRQKRVEVQNAVNNASNLALSAELWSSNEKVFYLTVSCHLISENWKLKSYVLDTAHLLIKHTAENAAEHLLRISNEWNVTEKTQIVVTNVDSMKKVQNNGCRWTYIPCFAHTLDKVFRQTIQETDYESLLRKCQQIVAFFHQSDGASQNLQGYCASLKLRQSELTQSCGLKWLATLHMLKNILQQWEAIFQVFVDRRVDNLFLNENERKIIENFVAVLDILKDITEEVGSQGFSPISNIIPLVQKLQERLRNQWMVENRIAKKLSEICDFHIGNIKKILWFRVSTALDPQCKTSVLQDSGIEDITAEIRKQIKGDTHSPVHCSQETESEESLFQKYWKTTNISANALEFWKTNEEFKKLATVARKYLTVVSTAIPVERVHHLQESRLVDKRSCLEPENVNMILSFTNNIVDYLTKHSEQAHTESMARKTRRAQRYRPYKQDRNGGKRGNQRNPSLDMIISDLHPHTIVEEPGFLHFYTAMSKRFPYPPKPAVILLKLQQLFIKTTQNVQKCLERVDNVALSSEVWSTTANKTYMTTTCHLIDNTWTRRSYVLETTPLPEEYKPSYFVGQLLKIADKWGIGSKIKVLVTNEDGMKRDIKKAGWDLIPCFANTLDLVFKEMLEASSDWKELVQRCCKIAEYFSNVEAQGHLKRAQKTLRLPEHNLTESKGDKWLSTLNMLERILEQQEAIRHVLLEFNVDLLLSEHENKNIRKTASSLQAFKDVISTAKRFHSLSNIIPQVEALRKKLKELQHSGNEFANELAKHLNHHFSKAKENDWLTLSTALDLRYRDVVLSEKGTSTRIKKTIIAEMKHLDEDNKGRNFRQPDNLDKALSRYVDKNMLQSNWDPLAFWKFPKDEDWHLSEVARKYLAVVSTAVPADIAFDTEKARLVASRRSSLDPEHLNMMLFLNGNCFLDS</sequence>
<evidence type="ECO:0000256" key="1">
    <source>
        <dbReference type="ARBA" id="ARBA00004123"/>
    </source>
</evidence>
<evidence type="ECO:0000256" key="6">
    <source>
        <dbReference type="SAM" id="MobiDB-lite"/>
    </source>
</evidence>
<proteinExistence type="predicted"/>
<keyword evidence="3" id="KW-0863">Zinc-finger</keyword>
<feature type="domain" description="HAT C-terminal dimerisation" evidence="7">
    <location>
        <begin position="375"/>
        <end position="441"/>
    </location>
</feature>
<protein>
    <submittedName>
        <fullName evidence="8">E3 SUMO-protein ligase ZBED1</fullName>
    </submittedName>
</protein>
<keyword evidence="2" id="KW-0479">Metal-binding</keyword>
<feature type="domain" description="HAT C-terminal dimerisation" evidence="7">
    <location>
        <begin position="864"/>
        <end position="943"/>
    </location>
</feature>
<keyword evidence="8" id="KW-0436">Ligase</keyword>
<dbReference type="EMBL" id="JACTAM010000012">
    <property type="protein sequence ID" value="KAI2658295.1"/>
    <property type="molecule type" value="Genomic_DNA"/>
</dbReference>
<dbReference type="InterPro" id="IPR012337">
    <property type="entry name" value="RNaseH-like_sf"/>
</dbReference>
<dbReference type="SUPFAM" id="SSF53098">
    <property type="entry name" value="Ribonuclease H-like"/>
    <property type="match status" value="2"/>
</dbReference>
<evidence type="ECO:0000256" key="5">
    <source>
        <dbReference type="ARBA" id="ARBA00023242"/>
    </source>
</evidence>
<keyword evidence="4" id="KW-0862">Zinc</keyword>
<evidence type="ECO:0000313" key="8">
    <source>
        <dbReference type="EMBL" id="KAI2658295.1"/>
    </source>
</evidence>
<evidence type="ECO:0000256" key="2">
    <source>
        <dbReference type="ARBA" id="ARBA00022723"/>
    </source>
</evidence>
<organism evidence="8 9">
    <name type="scientific">Labeo rohita</name>
    <name type="common">Indian major carp</name>
    <name type="synonym">Cyprinus rohita</name>
    <dbReference type="NCBI Taxonomy" id="84645"/>
    <lineage>
        <taxon>Eukaryota</taxon>
        <taxon>Metazoa</taxon>
        <taxon>Chordata</taxon>
        <taxon>Craniata</taxon>
        <taxon>Vertebrata</taxon>
        <taxon>Euteleostomi</taxon>
        <taxon>Actinopterygii</taxon>
        <taxon>Neopterygii</taxon>
        <taxon>Teleostei</taxon>
        <taxon>Ostariophysi</taxon>
        <taxon>Cypriniformes</taxon>
        <taxon>Cyprinidae</taxon>
        <taxon>Labeoninae</taxon>
        <taxon>Labeonini</taxon>
        <taxon>Labeo</taxon>
    </lineage>
</organism>
<gene>
    <name evidence="8" type="ORF">H4Q32_016332</name>
</gene>
<evidence type="ECO:0000313" key="9">
    <source>
        <dbReference type="Proteomes" id="UP000830375"/>
    </source>
</evidence>
<accession>A0ABQ8M5X0</accession>